<feature type="transmembrane region" description="Helical" evidence="1">
    <location>
        <begin position="172"/>
        <end position="197"/>
    </location>
</feature>
<dbReference type="AlphaFoldDB" id="A0A3T0N465"/>
<accession>A0A3T0N465</accession>
<dbReference type="OrthoDB" id="7594417at2"/>
<gene>
    <name evidence="2" type="ORF">EBB79_13775</name>
</gene>
<keyword evidence="3" id="KW-1185">Reference proteome</keyword>
<protein>
    <submittedName>
        <fullName evidence="2">Uncharacterized protein</fullName>
    </submittedName>
</protein>
<dbReference type="KEGG" id="sedi:EBB79_13775"/>
<evidence type="ECO:0000313" key="2">
    <source>
        <dbReference type="EMBL" id="AZV78833.1"/>
    </source>
</evidence>
<evidence type="ECO:0000313" key="3">
    <source>
        <dbReference type="Proteomes" id="UP000283063"/>
    </source>
</evidence>
<organism evidence="2 3">
    <name type="scientific">Parasedimentitalea marina</name>
    <dbReference type="NCBI Taxonomy" id="2483033"/>
    <lineage>
        <taxon>Bacteria</taxon>
        <taxon>Pseudomonadati</taxon>
        <taxon>Pseudomonadota</taxon>
        <taxon>Alphaproteobacteria</taxon>
        <taxon>Rhodobacterales</taxon>
        <taxon>Paracoccaceae</taxon>
        <taxon>Parasedimentitalea</taxon>
    </lineage>
</organism>
<proteinExistence type="predicted"/>
<dbReference type="Proteomes" id="UP000283063">
    <property type="component" value="Chromosome"/>
</dbReference>
<evidence type="ECO:0000256" key="1">
    <source>
        <dbReference type="SAM" id="Phobius"/>
    </source>
</evidence>
<dbReference type="EMBL" id="CP033219">
    <property type="protein sequence ID" value="AZV78833.1"/>
    <property type="molecule type" value="Genomic_DNA"/>
</dbReference>
<keyword evidence="1" id="KW-0812">Transmembrane</keyword>
<keyword evidence="1" id="KW-0472">Membrane</keyword>
<sequence length="334" mass="36982">MFEFLNGKRENTAKKTANKEMLMQFRDNLRAVLLAVPKEGTEMPDPIKGMRTSVNKILNPEQLIDGEKFEWSDAYLAEKMLAHLRPHETLEIEVVKQIDSLGKVDEDAQKIFKTAHSVLKENYKVKDVTLSAKPEWKDEYTLELRSLLDRVLNDVHWKYAQRYHNRKLISNYTSIITGFGAALTFAFVAMLVFVGYFEIAGSPYSGLSIAATAGLLGASFSVMTTKNFAVNGTSIEEMLTRTGYSFLFLRLGVGGVGAIILYFFFEAGALEGAALPNLDAIGFTNVTAIGLDRSLGALVPNSDLSKLLVWSFAAGFSEKLVTSALGRVQDPIKK</sequence>
<feature type="transmembrane region" description="Helical" evidence="1">
    <location>
        <begin position="203"/>
        <end position="223"/>
    </location>
</feature>
<dbReference type="RefSeq" id="WP_127749382.1">
    <property type="nucleotide sequence ID" value="NZ_CP033219.1"/>
</dbReference>
<reference evidence="2 3" key="1">
    <citation type="submission" date="2018-10" db="EMBL/GenBank/DDBJ databases">
        <title>Parasedimentitalea marina sp. nov., a psychrophilic bacterium isolated from deep seawater of the New Britain Trench.</title>
        <authorList>
            <person name="Cao J."/>
        </authorList>
    </citation>
    <scope>NUCLEOTIDE SEQUENCE [LARGE SCALE GENOMIC DNA]</scope>
    <source>
        <strain evidence="2 3">W43</strain>
    </source>
</reference>
<name>A0A3T0N465_9RHOB</name>
<feature type="transmembrane region" description="Helical" evidence="1">
    <location>
        <begin position="244"/>
        <end position="265"/>
    </location>
</feature>
<keyword evidence="1" id="KW-1133">Transmembrane helix</keyword>